<evidence type="ECO:0000256" key="12">
    <source>
        <dbReference type="HAMAP-Rule" id="MF_00974"/>
    </source>
</evidence>
<dbReference type="SMART" id="SM00400">
    <property type="entry name" value="ZnF_CHCC"/>
    <property type="match status" value="1"/>
</dbReference>
<dbReference type="InterPro" id="IPR030846">
    <property type="entry name" value="DnaG_bac"/>
</dbReference>
<reference evidence="15 16" key="1">
    <citation type="submission" date="2020-09" db="EMBL/GenBank/DDBJ databases">
        <title>Parvimonas S3374 sp. nov.</title>
        <authorList>
            <person name="Buhl M."/>
        </authorList>
    </citation>
    <scope>NUCLEOTIDE SEQUENCE [LARGE SCALE GENOMIC DNA]</scope>
    <source>
        <strain evidence="15 16">S3374</strain>
    </source>
</reference>
<keyword evidence="3 12" id="KW-0808">Transferase</keyword>
<comment type="catalytic activity">
    <reaction evidence="12">
        <text>ssDNA + n NTP = ssDNA/pppN(pN)n-1 hybrid + (n-1) diphosphate.</text>
        <dbReference type="EC" id="2.7.7.101"/>
    </reaction>
</comment>
<dbReference type="InterPro" id="IPR050219">
    <property type="entry name" value="DnaG_primase"/>
</dbReference>
<evidence type="ECO:0000256" key="5">
    <source>
        <dbReference type="ARBA" id="ARBA00022705"/>
    </source>
</evidence>
<keyword evidence="8 12" id="KW-0862">Zinc</keyword>
<dbReference type="Pfam" id="PF08275">
    <property type="entry name" value="DNAG_N"/>
    <property type="match status" value="1"/>
</dbReference>
<keyword evidence="2 12" id="KW-0639">Primosome</keyword>
<comment type="function">
    <text evidence="12 13">RNA polymerase that catalyzes the synthesis of short RNA molecules used as primers for DNA polymerase during DNA replication.</text>
</comment>
<comment type="subunit">
    <text evidence="12">Monomer. Interacts with DnaB.</text>
</comment>
<comment type="domain">
    <text evidence="12">Contains an N-terminal zinc-binding domain, a central core domain that contains the primase activity, and a C-terminal DnaB-binding domain.</text>
</comment>
<gene>
    <name evidence="12" type="primary">dnaG</name>
    <name evidence="15" type="ORF">IBJ83_07165</name>
</gene>
<comment type="cofactor">
    <cofactor evidence="12 13">
        <name>Zn(2+)</name>
        <dbReference type="ChEBI" id="CHEBI:29105"/>
    </cofactor>
    <text evidence="12 13">Binds 1 zinc ion per monomer.</text>
</comment>
<dbReference type="EC" id="2.7.7.101" evidence="12"/>
<evidence type="ECO:0000256" key="11">
    <source>
        <dbReference type="ARBA" id="ARBA00023163"/>
    </source>
</evidence>
<dbReference type="Proteomes" id="UP000823123">
    <property type="component" value="Unassembled WGS sequence"/>
</dbReference>
<proteinExistence type="inferred from homology"/>
<evidence type="ECO:0000256" key="2">
    <source>
        <dbReference type="ARBA" id="ARBA00022515"/>
    </source>
</evidence>
<dbReference type="Gene3D" id="3.40.1360.10">
    <property type="match status" value="1"/>
</dbReference>
<dbReference type="InterPro" id="IPR034151">
    <property type="entry name" value="TOPRIM_DnaG_bac"/>
</dbReference>
<keyword evidence="4 12" id="KW-0548">Nucleotidyltransferase</keyword>
<organism evidence="15 16">
    <name type="scientific">Parvimonas parva</name>
    <dbReference type="NCBI Taxonomy" id="2769485"/>
    <lineage>
        <taxon>Bacteria</taxon>
        <taxon>Bacillati</taxon>
        <taxon>Bacillota</taxon>
        <taxon>Tissierellia</taxon>
        <taxon>Tissierellales</taxon>
        <taxon>Peptoniphilaceae</taxon>
        <taxon>Parvimonas</taxon>
    </lineage>
</organism>
<dbReference type="Gene3D" id="3.90.980.10">
    <property type="entry name" value="DNA primase, catalytic core, N-terminal domain"/>
    <property type="match status" value="1"/>
</dbReference>
<dbReference type="SUPFAM" id="SSF57783">
    <property type="entry name" value="Zinc beta-ribbon"/>
    <property type="match status" value="1"/>
</dbReference>
<evidence type="ECO:0000256" key="6">
    <source>
        <dbReference type="ARBA" id="ARBA00022723"/>
    </source>
</evidence>
<evidence type="ECO:0000256" key="1">
    <source>
        <dbReference type="ARBA" id="ARBA00022478"/>
    </source>
</evidence>
<dbReference type="Gene3D" id="3.90.580.10">
    <property type="entry name" value="Zinc finger, CHC2-type domain"/>
    <property type="match status" value="1"/>
</dbReference>
<sequence length="605" mass="70526">MAYIKKEKIEEIKEKSDIVSVVSDYLPVKKSGRYYMGNCPFHHEKTPSFFLYPQTNTFHCFGCGKHGDSISFLMELESLDYVTTLKKLAEKFGIELEYENNFDSFNKKNFDKYYEINEFVAKFYYRKMLENSVPKQYLAKRGINPKSINIFLIGYADENWKSLYNELKAKNFDIKIAEELGLIIKIKTGDYIDRFRNRIMFPILNKDKKIIGFGGRTIVNDNAKYLNSPESVIFKKGDNVYAIDKIVENNIRDKILIVEGYMDVISLYQSGINYVVAGLGTAFTENQARLVKRYSRENVYLCYDGDNAGIKATNKTNSVFNEISIKPNIIVLPDKLDPDDYIKKYGLDGFNKLLESPYDINGFNYENLKKNKKNTNSITENTIFYENVLSFLTKIDTNILRDLYINKISSDFGLDVNSLKEDFNKFDKKEENYKETEENKEFQIDYKSENLLLNSDKKVLIMGIILLMKCEENISNILPKLGEMSKYSNLYDIFSYVENNAKNNTITIPSMLIDKFKNSVEKLKIVDYIIKCYKEKINLSTLDYVKLLNISIINFEIRRVTKNIEKLREMDKNNNDVVSNLNFNIEKLMELNRNLKSMEKGAHRG</sequence>
<evidence type="ECO:0000313" key="16">
    <source>
        <dbReference type="Proteomes" id="UP000823123"/>
    </source>
</evidence>
<keyword evidence="10 12" id="KW-0238">DNA-binding</keyword>
<feature type="domain" description="Toprim" evidence="14">
    <location>
        <begin position="253"/>
        <end position="335"/>
    </location>
</feature>
<dbReference type="RefSeq" id="WP_201275932.1">
    <property type="nucleotide sequence ID" value="NZ_JACVDA010000023.1"/>
</dbReference>
<evidence type="ECO:0000256" key="3">
    <source>
        <dbReference type="ARBA" id="ARBA00022679"/>
    </source>
</evidence>
<dbReference type="InterPro" id="IPR013264">
    <property type="entry name" value="DNAG_N"/>
</dbReference>
<dbReference type="HAMAP" id="MF_00974">
    <property type="entry name" value="DNA_primase_DnaG"/>
    <property type="match status" value="1"/>
</dbReference>
<dbReference type="InterPro" id="IPR037068">
    <property type="entry name" value="DNA_primase_core_N_sf"/>
</dbReference>
<dbReference type="InterPro" id="IPR006171">
    <property type="entry name" value="TOPRIM_dom"/>
</dbReference>
<evidence type="ECO:0000256" key="8">
    <source>
        <dbReference type="ARBA" id="ARBA00022833"/>
    </source>
</evidence>
<dbReference type="SUPFAM" id="SSF56731">
    <property type="entry name" value="DNA primase core"/>
    <property type="match status" value="1"/>
</dbReference>
<feature type="zinc finger region" description="CHC2-type" evidence="12">
    <location>
        <begin position="39"/>
        <end position="63"/>
    </location>
</feature>
<dbReference type="Pfam" id="PF01807">
    <property type="entry name" value="Zn_ribbon_DnaG"/>
    <property type="match status" value="1"/>
</dbReference>
<dbReference type="EMBL" id="JACVDA010000023">
    <property type="protein sequence ID" value="MBK1469079.1"/>
    <property type="molecule type" value="Genomic_DNA"/>
</dbReference>
<keyword evidence="16" id="KW-1185">Reference proteome</keyword>
<keyword evidence="7 12" id="KW-0863">Zinc-finger</keyword>
<keyword evidence="1 12" id="KW-0240">DNA-directed RNA polymerase</keyword>
<name>A0ABS1CAD1_9FIRM</name>
<dbReference type="SMART" id="SM00493">
    <property type="entry name" value="TOPRIM"/>
    <property type="match status" value="1"/>
</dbReference>
<evidence type="ECO:0000256" key="13">
    <source>
        <dbReference type="PIRNR" id="PIRNR002811"/>
    </source>
</evidence>
<evidence type="ECO:0000256" key="10">
    <source>
        <dbReference type="ARBA" id="ARBA00023125"/>
    </source>
</evidence>
<dbReference type="PROSITE" id="PS50880">
    <property type="entry name" value="TOPRIM"/>
    <property type="match status" value="1"/>
</dbReference>
<keyword evidence="5 12" id="KW-0235">DNA replication</keyword>
<keyword evidence="9" id="KW-0460">Magnesium</keyword>
<keyword evidence="11 12" id="KW-0804">Transcription</keyword>
<protein>
    <recommendedName>
        <fullName evidence="12 13">DNA primase</fullName>
        <ecNumber evidence="12">2.7.7.101</ecNumber>
    </recommendedName>
</protein>
<dbReference type="InterPro" id="IPR002694">
    <property type="entry name" value="Znf_CHC2"/>
</dbReference>
<dbReference type="PIRSF" id="PIRSF002811">
    <property type="entry name" value="DnaG"/>
    <property type="match status" value="1"/>
</dbReference>
<keyword evidence="6 12" id="KW-0479">Metal-binding</keyword>
<dbReference type="CDD" id="cd03364">
    <property type="entry name" value="TOPRIM_DnaG_primases"/>
    <property type="match status" value="1"/>
</dbReference>
<dbReference type="NCBIfam" id="TIGR01391">
    <property type="entry name" value="dnaG"/>
    <property type="match status" value="1"/>
</dbReference>
<dbReference type="Pfam" id="PF13155">
    <property type="entry name" value="Toprim_2"/>
    <property type="match status" value="1"/>
</dbReference>
<evidence type="ECO:0000256" key="9">
    <source>
        <dbReference type="ARBA" id="ARBA00022842"/>
    </source>
</evidence>
<dbReference type="InterPro" id="IPR006295">
    <property type="entry name" value="DNA_primase_DnaG"/>
</dbReference>
<evidence type="ECO:0000313" key="15">
    <source>
        <dbReference type="EMBL" id="MBK1469079.1"/>
    </source>
</evidence>
<comment type="similarity">
    <text evidence="12 13">Belongs to the DnaG primase family.</text>
</comment>
<dbReference type="PANTHER" id="PTHR30313">
    <property type="entry name" value="DNA PRIMASE"/>
    <property type="match status" value="1"/>
</dbReference>
<dbReference type="InterPro" id="IPR036977">
    <property type="entry name" value="DNA_primase_Znf_CHC2"/>
</dbReference>
<evidence type="ECO:0000259" key="14">
    <source>
        <dbReference type="PROSITE" id="PS50880"/>
    </source>
</evidence>
<evidence type="ECO:0000256" key="4">
    <source>
        <dbReference type="ARBA" id="ARBA00022695"/>
    </source>
</evidence>
<evidence type="ECO:0000256" key="7">
    <source>
        <dbReference type="ARBA" id="ARBA00022771"/>
    </source>
</evidence>
<comment type="caution">
    <text evidence="15">The sequence shown here is derived from an EMBL/GenBank/DDBJ whole genome shotgun (WGS) entry which is preliminary data.</text>
</comment>
<accession>A0ABS1CAD1</accession>
<dbReference type="PANTHER" id="PTHR30313:SF2">
    <property type="entry name" value="DNA PRIMASE"/>
    <property type="match status" value="1"/>
</dbReference>